<dbReference type="InterPro" id="IPR010652">
    <property type="entry name" value="DUF1232"/>
</dbReference>
<proteinExistence type="predicted"/>
<protein>
    <submittedName>
        <fullName evidence="7">YkvA family protein</fullName>
    </submittedName>
</protein>
<name>A0ABW3HCD2_9GAMM</name>
<evidence type="ECO:0000256" key="3">
    <source>
        <dbReference type="ARBA" id="ARBA00022989"/>
    </source>
</evidence>
<keyword evidence="4 5" id="KW-0472">Membrane</keyword>
<accession>A0ABW3HCD2</accession>
<sequence>MKTEGFGSSFHLIWIENRSGMLDSLKAWATRLKNDVVTLMFASRDPETPLLPKLLAMVIVAYALSPIDIIPDFVPVIGYLDDLIIVPIGVWICLRLIPSPLIADNRKKAEIWLSSKPAKVHSAAALVVIIAIWLSCAWLLWRWVVPKIS</sequence>
<feature type="transmembrane region" description="Helical" evidence="5">
    <location>
        <begin position="50"/>
        <end position="70"/>
    </location>
</feature>
<organism evidence="7 8">
    <name type="scientific">Paraperlucidibaca wandonensis</name>
    <dbReference type="NCBI Taxonomy" id="1268273"/>
    <lineage>
        <taxon>Bacteria</taxon>
        <taxon>Pseudomonadati</taxon>
        <taxon>Pseudomonadota</taxon>
        <taxon>Gammaproteobacteria</taxon>
        <taxon>Moraxellales</taxon>
        <taxon>Moraxellaceae</taxon>
        <taxon>Paraperlucidibaca</taxon>
    </lineage>
</organism>
<gene>
    <name evidence="7" type="ORF">ACFQ0F_01715</name>
</gene>
<evidence type="ECO:0000313" key="7">
    <source>
        <dbReference type="EMBL" id="MFD0949123.1"/>
    </source>
</evidence>
<evidence type="ECO:0000313" key="8">
    <source>
        <dbReference type="Proteomes" id="UP001597044"/>
    </source>
</evidence>
<comment type="subcellular location">
    <subcellularLocation>
        <location evidence="1">Endomembrane system</location>
        <topology evidence="1">Multi-pass membrane protein</topology>
    </subcellularLocation>
</comment>
<evidence type="ECO:0000256" key="5">
    <source>
        <dbReference type="SAM" id="Phobius"/>
    </source>
</evidence>
<dbReference type="Pfam" id="PF06803">
    <property type="entry name" value="DUF1232"/>
    <property type="match status" value="1"/>
</dbReference>
<dbReference type="Proteomes" id="UP001597044">
    <property type="component" value="Unassembled WGS sequence"/>
</dbReference>
<evidence type="ECO:0000256" key="4">
    <source>
        <dbReference type="ARBA" id="ARBA00023136"/>
    </source>
</evidence>
<feature type="domain" description="DUF1232" evidence="6">
    <location>
        <begin position="53"/>
        <end position="87"/>
    </location>
</feature>
<dbReference type="RefSeq" id="WP_379068434.1">
    <property type="nucleotide sequence ID" value="NZ_JBHTIT010000001.1"/>
</dbReference>
<evidence type="ECO:0000256" key="1">
    <source>
        <dbReference type="ARBA" id="ARBA00004127"/>
    </source>
</evidence>
<keyword evidence="8" id="KW-1185">Reference proteome</keyword>
<keyword evidence="2 5" id="KW-0812">Transmembrane</keyword>
<dbReference type="EMBL" id="JBHTIT010000001">
    <property type="protein sequence ID" value="MFD0949123.1"/>
    <property type="molecule type" value="Genomic_DNA"/>
</dbReference>
<feature type="transmembrane region" description="Helical" evidence="5">
    <location>
        <begin position="118"/>
        <end position="141"/>
    </location>
</feature>
<feature type="transmembrane region" description="Helical" evidence="5">
    <location>
        <begin position="76"/>
        <end position="97"/>
    </location>
</feature>
<evidence type="ECO:0000256" key="2">
    <source>
        <dbReference type="ARBA" id="ARBA00022692"/>
    </source>
</evidence>
<comment type="caution">
    <text evidence="7">The sequence shown here is derived from an EMBL/GenBank/DDBJ whole genome shotgun (WGS) entry which is preliminary data.</text>
</comment>
<evidence type="ECO:0000259" key="6">
    <source>
        <dbReference type="Pfam" id="PF06803"/>
    </source>
</evidence>
<reference evidence="8" key="1">
    <citation type="journal article" date="2019" name="Int. J. Syst. Evol. Microbiol.">
        <title>The Global Catalogue of Microorganisms (GCM) 10K type strain sequencing project: providing services to taxonomists for standard genome sequencing and annotation.</title>
        <authorList>
            <consortium name="The Broad Institute Genomics Platform"/>
            <consortium name="The Broad Institute Genome Sequencing Center for Infectious Disease"/>
            <person name="Wu L."/>
            <person name="Ma J."/>
        </authorList>
    </citation>
    <scope>NUCLEOTIDE SEQUENCE [LARGE SCALE GENOMIC DNA]</scope>
    <source>
        <strain evidence="8">CCUG 63419</strain>
    </source>
</reference>
<keyword evidence="3 5" id="KW-1133">Transmembrane helix</keyword>